<name>A0AAC9NSS8_9ALTE</name>
<dbReference type="EMBL" id="CP018025">
    <property type="protein sequence ID" value="APD92025.1"/>
    <property type="molecule type" value="Genomic_DNA"/>
</dbReference>
<geneLocation type="plasmid" evidence="2">
    <name>pamcp48-600</name>
</geneLocation>
<gene>
    <name evidence="1" type="ORF">BM524_19075</name>
</gene>
<protein>
    <submittedName>
        <fullName evidence="1">Uncharacterized protein</fullName>
    </submittedName>
</protein>
<keyword evidence="1" id="KW-0614">Plasmid</keyword>
<organism evidence="1 2">
    <name type="scientific">Alteromonas mediterranea</name>
    <dbReference type="NCBI Taxonomy" id="314275"/>
    <lineage>
        <taxon>Bacteria</taxon>
        <taxon>Pseudomonadati</taxon>
        <taxon>Pseudomonadota</taxon>
        <taxon>Gammaproteobacteria</taxon>
        <taxon>Alteromonadales</taxon>
        <taxon>Alteromonadaceae</taxon>
        <taxon>Alteromonas/Salinimonas group</taxon>
        <taxon>Alteromonas</taxon>
    </lineage>
</organism>
<evidence type="ECO:0000313" key="2">
    <source>
        <dbReference type="Proteomes" id="UP000182101"/>
    </source>
</evidence>
<dbReference type="RefSeq" id="WP_071960635.1">
    <property type="nucleotide sequence ID" value="NZ_CP018025.1"/>
</dbReference>
<proteinExistence type="predicted"/>
<sequence>MLEKEIADWRITFAEKQGELSISVTRVDGSPVIDTDADVGGTDELGYRLTSQRIEEDYRRSGFAEAERQEDSVSIANWKIDLVDDEDHHLGIYCVHSTSDSLEHVSLTNGTPHSPSCDIVVTSAAYMNT</sequence>
<dbReference type="Proteomes" id="UP000182101">
    <property type="component" value="Plasmid pAMCP48-600"/>
</dbReference>
<reference evidence="1 2" key="1">
    <citation type="submission" date="2016-11" db="EMBL/GenBank/DDBJ databases">
        <title>Networking in microbes: conjugative elements and plasmids in the genus Alteromonas.</title>
        <authorList>
            <person name="Lopez-Perez M."/>
            <person name="Ramon-Marco N."/>
            <person name="Rodriguez-Valera F."/>
        </authorList>
    </citation>
    <scope>NUCLEOTIDE SEQUENCE [LARGE SCALE GENOMIC DNA]</scope>
    <source>
        <strain evidence="1 2">CP48</strain>
        <plasmid evidence="2">pamcp48-600</plasmid>
    </source>
</reference>
<evidence type="ECO:0000313" key="1">
    <source>
        <dbReference type="EMBL" id="APD92025.1"/>
    </source>
</evidence>
<accession>A0AAC9NSS8</accession>
<dbReference type="AlphaFoldDB" id="A0AAC9NSS8"/>